<organism evidence="3 4">
    <name type="scientific">Puia dinghuensis</name>
    <dbReference type="NCBI Taxonomy" id="1792502"/>
    <lineage>
        <taxon>Bacteria</taxon>
        <taxon>Pseudomonadati</taxon>
        <taxon>Bacteroidota</taxon>
        <taxon>Chitinophagia</taxon>
        <taxon>Chitinophagales</taxon>
        <taxon>Chitinophagaceae</taxon>
        <taxon>Puia</taxon>
    </lineage>
</organism>
<evidence type="ECO:0000259" key="2">
    <source>
        <dbReference type="Pfam" id="PF07863"/>
    </source>
</evidence>
<keyword evidence="1" id="KW-0812">Transmembrane</keyword>
<feature type="transmembrane region" description="Helical" evidence="1">
    <location>
        <begin position="277"/>
        <end position="301"/>
    </location>
</feature>
<dbReference type="Proteomes" id="UP000607559">
    <property type="component" value="Unassembled WGS sequence"/>
</dbReference>
<feature type="transmembrane region" description="Helical" evidence="1">
    <location>
        <begin position="32"/>
        <end position="54"/>
    </location>
</feature>
<dbReference type="InterPro" id="IPR022393">
    <property type="entry name" value="Conjugative_transposon_TraJ"/>
</dbReference>
<comment type="caution">
    <text evidence="3">The sequence shown here is derived from an EMBL/GenBank/DDBJ whole genome shotgun (WGS) entry which is preliminary data.</text>
</comment>
<feature type="domain" description="Conjugative transposon TraJ C-terminal" evidence="2">
    <location>
        <begin position="10"/>
        <end position="308"/>
    </location>
</feature>
<reference evidence="3" key="2">
    <citation type="submission" date="2020-09" db="EMBL/GenBank/DDBJ databases">
        <authorList>
            <person name="Sun Q."/>
            <person name="Zhou Y."/>
        </authorList>
    </citation>
    <scope>NUCLEOTIDE SEQUENCE</scope>
    <source>
        <strain evidence="3">CGMCC 1.15448</strain>
    </source>
</reference>
<dbReference type="InterPro" id="IPR012424">
    <property type="entry name" value="Conjugative_transposon_TraJ_C"/>
</dbReference>
<dbReference type="AlphaFoldDB" id="A0A8J2UIT1"/>
<dbReference type="RefSeq" id="WP_188937813.1">
    <property type="nucleotide sequence ID" value="NZ_BMJC01000007.1"/>
</dbReference>
<keyword evidence="1" id="KW-1133">Transmembrane helix</keyword>
<keyword evidence="1" id="KW-0472">Membrane</keyword>
<sequence>MVYLIDISADIGGLQGVLRQVYNTMIVHCSDLIGISSAIAGFGTLWYVAAHVWMKISKAQPVEMEALYRPFAIGIAIALWPYVIGLINGVMEPTVTGTAAIYTDANQGVATLLQQKEQALEQSSDWQMYVGSNGGGSLDKWEELSGEADSGMFSGLSNRVKFEMAKTAYNLRNSVKVWLSEILQVLYEAAALCINTVRTFYLVILAILGPLALAFSVYRGLEDSISQWFSRYLHVFLWLPVANIFGSLIAQIQQEMIKLDIAQLSATGQTTFGATDAAYLVFLLMGIVGYFTVPSVTHYIIRSAGMGARLWRTRLT</sequence>
<proteinExistence type="predicted"/>
<feature type="transmembrane region" description="Helical" evidence="1">
    <location>
        <begin position="233"/>
        <end position="252"/>
    </location>
</feature>
<dbReference type="EMBL" id="BMJC01000007">
    <property type="protein sequence ID" value="GGB23892.1"/>
    <property type="molecule type" value="Genomic_DNA"/>
</dbReference>
<dbReference type="NCBIfam" id="TIGR03782">
    <property type="entry name" value="Bac_Flav_CT_J"/>
    <property type="match status" value="1"/>
</dbReference>
<dbReference type="Pfam" id="PF07863">
    <property type="entry name" value="CtnDOT_TraJ"/>
    <property type="match status" value="1"/>
</dbReference>
<reference evidence="3" key="1">
    <citation type="journal article" date="2014" name="Int. J. Syst. Evol. Microbiol.">
        <title>Complete genome sequence of Corynebacterium casei LMG S-19264T (=DSM 44701T), isolated from a smear-ripened cheese.</title>
        <authorList>
            <consortium name="US DOE Joint Genome Institute (JGI-PGF)"/>
            <person name="Walter F."/>
            <person name="Albersmeier A."/>
            <person name="Kalinowski J."/>
            <person name="Ruckert C."/>
        </authorList>
    </citation>
    <scope>NUCLEOTIDE SEQUENCE</scope>
    <source>
        <strain evidence="3">CGMCC 1.15448</strain>
    </source>
</reference>
<evidence type="ECO:0000256" key="1">
    <source>
        <dbReference type="SAM" id="Phobius"/>
    </source>
</evidence>
<accession>A0A8J2UIT1</accession>
<name>A0A8J2UIT1_9BACT</name>
<protein>
    <submittedName>
        <fullName evidence="3">Conjugative transposon protein TraJ</fullName>
    </submittedName>
</protein>
<keyword evidence="4" id="KW-1185">Reference proteome</keyword>
<gene>
    <name evidence="3" type="ORF">GCM10011511_54730</name>
</gene>
<feature type="transmembrane region" description="Helical" evidence="1">
    <location>
        <begin position="66"/>
        <end position="87"/>
    </location>
</feature>
<evidence type="ECO:0000313" key="4">
    <source>
        <dbReference type="Proteomes" id="UP000607559"/>
    </source>
</evidence>
<feature type="transmembrane region" description="Helical" evidence="1">
    <location>
        <begin position="200"/>
        <end position="221"/>
    </location>
</feature>
<evidence type="ECO:0000313" key="3">
    <source>
        <dbReference type="EMBL" id="GGB23892.1"/>
    </source>
</evidence>